<evidence type="ECO:0000256" key="2">
    <source>
        <dbReference type="SAM" id="SignalP"/>
    </source>
</evidence>
<dbReference type="InterPro" id="IPR000152">
    <property type="entry name" value="EGF-type_Asp/Asn_hydroxyl_site"/>
</dbReference>
<name>A0A835VVA8_CHLIN</name>
<dbReference type="SMART" id="SM00181">
    <property type="entry name" value="EGF"/>
    <property type="match status" value="3"/>
</dbReference>
<dbReference type="PROSITE" id="PS00010">
    <property type="entry name" value="ASX_HYDROXYL"/>
    <property type="match status" value="1"/>
</dbReference>
<reference evidence="4" key="1">
    <citation type="journal article" date="2020" name="bioRxiv">
        <title>Comparative genomics of Chlamydomonas.</title>
        <authorList>
            <person name="Craig R.J."/>
            <person name="Hasan A.R."/>
            <person name="Ness R.W."/>
            <person name="Keightley P.D."/>
        </authorList>
    </citation>
    <scope>NUCLEOTIDE SEQUENCE</scope>
    <source>
        <strain evidence="4">SAG 7.73</strain>
    </source>
</reference>
<dbReference type="OrthoDB" id="10045365at2759"/>
<dbReference type="InterPro" id="IPR000742">
    <property type="entry name" value="EGF"/>
</dbReference>
<comment type="caution">
    <text evidence="4">The sequence shown here is derived from an EMBL/GenBank/DDBJ whole genome shotgun (WGS) entry which is preliminary data.</text>
</comment>
<feature type="domain" description="EGF-like" evidence="3">
    <location>
        <begin position="124"/>
        <end position="175"/>
    </location>
</feature>
<evidence type="ECO:0000259" key="3">
    <source>
        <dbReference type="SMART" id="SM00181"/>
    </source>
</evidence>
<dbReference type="GO" id="GO:0005509">
    <property type="term" value="F:calcium ion binding"/>
    <property type="evidence" value="ECO:0007669"/>
    <property type="project" value="InterPro"/>
</dbReference>
<keyword evidence="1" id="KW-1015">Disulfide bond</keyword>
<feature type="domain" description="EGF-like" evidence="3">
    <location>
        <begin position="198"/>
        <end position="237"/>
    </location>
</feature>
<organism evidence="4 5">
    <name type="scientific">Chlamydomonas incerta</name>
    <dbReference type="NCBI Taxonomy" id="51695"/>
    <lineage>
        <taxon>Eukaryota</taxon>
        <taxon>Viridiplantae</taxon>
        <taxon>Chlorophyta</taxon>
        <taxon>core chlorophytes</taxon>
        <taxon>Chlorophyceae</taxon>
        <taxon>CS clade</taxon>
        <taxon>Chlamydomonadales</taxon>
        <taxon>Chlamydomonadaceae</taxon>
        <taxon>Chlamydomonas</taxon>
    </lineage>
</organism>
<dbReference type="Proteomes" id="UP000650467">
    <property type="component" value="Unassembled WGS sequence"/>
</dbReference>
<dbReference type="EMBL" id="JAEHOC010000042">
    <property type="protein sequence ID" value="KAG2427183.1"/>
    <property type="molecule type" value="Genomic_DNA"/>
</dbReference>
<evidence type="ECO:0000313" key="4">
    <source>
        <dbReference type="EMBL" id="KAG2427183.1"/>
    </source>
</evidence>
<keyword evidence="5" id="KW-1185">Reference proteome</keyword>
<dbReference type="PROSITE" id="PS01187">
    <property type="entry name" value="EGF_CA"/>
    <property type="match status" value="1"/>
</dbReference>
<protein>
    <recommendedName>
        <fullName evidence="3">EGF-like domain-containing protein</fullName>
    </recommendedName>
</protein>
<sequence length="318" mass="33019">MSISSRGSAALLVVSVLHIALQGAIAGNLCLANKCYDRHAACDDSSGSVNCGTCAPGFEPADYVNNPDSSALAPRACVPSNNINICTKAPYLTPRIWITCRDSDGCHNGFKWDGSLQRCIDRDECLDTPGICGSTAKCINIPWSYACSCPDINDHYPGGAYPGSFTFDDTTKKCVDATASPKCEYGTFRSNGACVDDPCLDANFNNPCGANQVCTAATDGSTYTCTCRGLLASGVCNISPAWDMFLVLYNAPFNPLSPLTNAVAANDDLGSTAVSGFTVNLVAGNVYVLVATAFSSSGSGAYTISSTPSSAIDVGICV</sequence>
<feature type="domain" description="EGF-like" evidence="3">
    <location>
        <begin position="29"/>
        <end position="78"/>
    </location>
</feature>
<feature type="signal peptide" evidence="2">
    <location>
        <begin position="1"/>
        <end position="26"/>
    </location>
</feature>
<accession>A0A835VVA8</accession>
<dbReference type="InterPro" id="IPR018097">
    <property type="entry name" value="EGF_Ca-bd_CS"/>
</dbReference>
<keyword evidence="2" id="KW-0732">Signal</keyword>
<dbReference type="AlphaFoldDB" id="A0A835VVA8"/>
<proteinExistence type="predicted"/>
<dbReference type="SUPFAM" id="SSF57196">
    <property type="entry name" value="EGF/Laminin"/>
    <property type="match status" value="1"/>
</dbReference>
<evidence type="ECO:0000313" key="5">
    <source>
        <dbReference type="Proteomes" id="UP000650467"/>
    </source>
</evidence>
<dbReference type="Gene3D" id="2.10.25.10">
    <property type="entry name" value="Laminin"/>
    <property type="match status" value="1"/>
</dbReference>
<gene>
    <name evidence="4" type="ORF">HXX76_010902</name>
</gene>
<evidence type="ECO:0000256" key="1">
    <source>
        <dbReference type="ARBA" id="ARBA00023157"/>
    </source>
</evidence>
<feature type="chain" id="PRO_5032406279" description="EGF-like domain-containing protein" evidence="2">
    <location>
        <begin position="27"/>
        <end position="318"/>
    </location>
</feature>